<accession>A0ABQ5ELC3</accession>
<evidence type="ECO:0000313" key="2">
    <source>
        <dbReference type="EMBL" id="GJT51577.1"/>
    </source>
</evidence>
<sequence>MHKMKEGYGNDAVTLYPIQVFSVNNWALKPNQPEEPPFTYHMLAICVADKPVVFKAPKTSSKAESVSQGTKPIAQTGHKKPLTSSKQPSRSSKETTKVATNEARANPQLSSGMLAFNLNEPIYSASFIIYFEYASRNDASVASITKADPVSSAPRASLVASQIEEETSSTIKLEDLEKLVSRVQPSFKDLDSPEDDHVIVVNDSDKDKDDEVHAIKNSQKYKLKLKRNKAEAKAALFKAQLSFPNVEQLKELLVKSLKTKFSNILSAHDFSSSLTTELNDLPSKFNDLTKEEEAKAEAAKRESEVRKEELIDLLGQEVVNKKDGTSEIIPNFKASDLHLGKWREVMKDIPLRKDDPLDILNDLANKKRKHADDIHDYFKANKRLKSSFQYEYHLPGIVLNEPILEIFFKLYQGPRLDDHARTFSSLLLVEINKRNLNPLKQMGVIEQLRGRLLARVTEASSASALQKLKRVVSLLEGLQGGKRLLYVKRKKEISLGNVTYKVGIELHQLSLKDCT</sequence>
<evidence type="ECO:0000313" key="3">
    <source>
        <dbReference type="Proteomes" id="UP001151760"/>
    </source>
</evidence>
<gene>
    <name evidence="2" type="ORF">Tco_0977734</name>
</gene>
<name>A0ABQ5ELC3_9ASTR</name>
<feature type="region of interest" description="Disordered" evidence="1">
    <location>
        <begin position="58"/>
        <end position="104"/>
    </location>
</feature>
<keyword evidence="3" id="KW-1185">Reference proteome</keyword>
<reference evidence="2" key="1">
    <citation type="journal article" date="2022" name="Int. J. Mol. Sci.">
        <title>Draft Genome of Tanacetum Coccineum: Genomic Comparison of Closely Related Tanacetum-Family Plants.</title>
        <authorList>
            <person name="Yamashiro T."/>
            <person name="Shiraishi A."/>
            <person name="Nakayama K."/>
            <person name="Satake H."/>
        </authorList>
    </citation>
    <scope>NUCLEOTIDE SEQUENCE</scope>
</reference>
<protein>
    <submittedName>
        <fullName evidence="2">Uncharacterized protein</fullName>
    </submittedName>
</protein>
<dbReference type="Proteomes" id="UP001151760">
    <property type="component" value="Unassembled WGS sequence"/>
</dbReference>
<evidence type="ECO:0000256" key="1">
    <source>
        <dbReference type="SAM" id="MobiDB-lite"/>
    </source>
</evidence>
<feature type="compositionally biased region" description="Polar residues" evidence="1">
    <location>
        <begin position="58"/>
        <end position="70"/>
    </location>
</feature>
<dbReference type="EMBL" id="BQNB010016420">
    <property type="protein sequence ID" value="GJT51577.1"/>
    <property type="molecule type" value="Genomic_DNA"/>
</dbReference>
<reference evidence="2" key="2">
    <citation type="submission" date="2022-01" db="EMBL/GenBank/DDBJ databases">
        <authorList>
            <person name="Yamashiro T."/>
            <person name="Shiraishi A."/>
            <person name="Satake H."/>
            <person name="Nakayama K."/>
        </authorList>
    </citation>
    <scope>NUCLEOTIDE SEQUENCE</scope>
</reference>
<comment type="caution">
    <text evidence="2">The sequence shown here is derived from an EMBL/GenBank/DDBJ whole genome shotgun (WGS) entry which is preliminary data.</text>
</comment>
<proteinExistence type="predicted"/>
<organism evidence="2 3">
    <name type="scientific">Tanacetum coccineum</name>
    <dbReference type="NCBI Taxonomy" id="301880"/>
    <lineage>
        <taxon>Eukaryota</taxon>
        <taxon>Viridiplantae</taxon>
        <taxon>Streptophyta</taxon>
        <taxon>Embryophyta</taxon>
        <taxon>Tracheophyta</taxon>
        <taxon>Spermatophyta</taxon>
        <taxon>Magnoliopsida</taxon>
        <taxon>eudicotyledons</taxon>
        <taxon>Gunneridae</taxon>
        <taxon>Pentapetalae</taxon>
        <taxon>asterids</taxon>
        <taxon>campanulids</taxon>
        <taxon>Asterales</taxon>
        <taxon>Asteraceae</taxon>
        <taxon>Asteroideae</taxon>
        <taxon>Anthemideae</taxon>
        <taxon>Anthemidinae</taxon>
        <taxon>Tanacetum</taxon>
    </lineage>
</organism>
<feature type="non-terminal residue" evidence="2">
    <location>
        <position position="515"/>
    </location>
</feature>